<evidence type="ECO:0000256" key="8">
    <source>
        <dbReference type="ARBA" id="ARBA00023180"/>
    </source>
</evidence>
<keyword evidence="7" id="KW-1015">Disulfide bond</keyword>
<evidence type="ECO:0000256" key="9">
    <source>
        <dbReference type="SAM" id="Phobius"/>
    </source>
</evidence>
<evidence type="ECO:0000256" key="7">
    <source>
        <dbReference type="ARBA" id="ARBA00023157"/>
    </source>
</evidence>
<dbReference type="Gene3D" id="2.70.130.10">
    <property type="entry name" value="Mannose-6-phosphate receptor binding domain"/>
    <property type="match status" value="1"/>
</dbReference>
<dbReference type="GO" id="GO:0005770">
    <property type="term" value="C:late endosome"/>
    <property type="evidence" value="ECO:0007669"/>
    <property type="project" value="TreeGrafter"/>
</dbReference>
<dbReference type="GeneID" id="34519246"/>
<dbReference type="InterPro" id="IPR028927">
    <property type="entry name" value="Man-6-P_rcpt"/>
</dbReference>
<name>W6MLU6_9ASCO</name>
<dbReference type="SUPFAM" id="SSF50911">
    <property type="entry name" value="Mannose 6-phosphate receptor domain"/>
    <property type="match status" value="1"/>
</dbReference>
<reference evidence="12" key="1">
    <citation type="submission" date="2013-12" db="EMBL/GenBank/DDBJ databases">
        <authorList>
            <person name="Genoscope - CEA"/>
        </authorList>
    </citation>
    <scope>NUCLEOTIDE SEQUENCE</scope>
    <source>
        <strain evidence="12">CBS 1993</strain>
    </source>
</reference>
<keyword evidence="2" id="KW-0813">Transport</keyword>
<evidence type="ECO:0000313" key="13">
    <source>
        <dbReference type="Proteomes" id="UP000019384"/>
    </source>
</evidence>
<evidence type="ECO:0000256" key="3">
    <source>
        <dbReference type="ARBA" id="ARBA00022692"/>
    </source>
</evidence>
<evidence type="ECO:0000313" key="12">
    <source>
        <dbReference type="EMBL" id="CDK25847.1"/>
    </source>
</evidence>
<dbReference type="HOGENOM" id="CLU_053195_2_0_1"/>
<feature type="signal peptide" evidence="10">
    <location>
        <begin position="1"/>
        <end position="23"/>
    </location>
</feature>
<dbReference type="InterPro" id="IPR009011">
    <property type="entry name" value="Man6P_isomerase_rcpt-bd_dom_sf"/>
</dbReference>
<organism evidence="12 13">
    <name type="scientific">Kuraishia capsulata CBS 1993</name>
    <dbReference type="NCBI Taxonomy" id="1382522"/>
    <lineage>
        <taxon>Eukaryota</taxon>
        <taxon>Fungi</taxon>
        <taxon>Dikarya</taxon>
        <taxon>Ascomycota</taxon>
        <taxon>Saccharomycotina</taxon>
        <taxon>Pichiomycetes</taxon>
        <taxon>Pichiales</taxon>
        <taxon>Pichiaceae</taxon>
        <taxon>Kuraishia</taxon>
    </lineage>
</organism>
<dbReference type="PANTHER" id="PTHR15071">
    <property type="entry name" value="MANNOSE-6-PHOSPHATE RECEPTOR FAMILY MEMBER"/>
    <property type="match status" value="1"/>
</dbReference>
<dbReference type="AlphaFoldDB" id="W6MLU6"/>
<keyword evidence="3 9" id="KW-0812">Transmembrane</keyword>
<dbReference type="GO" id="GO:0010008">
    <property type="term" value="C:endosome membrane"/>
    <property type="evidence" value="ECO:0007669"/>
    <property type="project" value="UniProtKB-SubCell"/>
</dbReference>
<feature type="chain" id="PRO_5004878734" description="MRH domain-containing protein" evidence="10">
    <location>
        <begin position="24"/>
        <end position="354"/>
    </location>
</feature>
<evidence type="ECO:0000256" key="5">
    <source>
        <dbReference type="ARBA" id="ARBA00022989"/>
    </source>
</evidence>
<evidence type="ECO:0000256" key="10">
    <source>
        <dbReference type="SAM" id="SignalP"/>
    </source>
</evidence>
<keyword evidence="6 9" id="KW-0472">Membrane</keyword>
<reference evidence="12" key="2">
    <citation type="submission" date="2014-02" db="EMBL/GenBank/DDBJ databases">
        <title>Complete DNA sequence of /Kuraishia capsulata/ illustrates novel genomic features among budding yeasts (/Saccharomycotina/).</title>
        <authorList>
            <person name="Morales L."/>
            <person name="Noel B."/>
            <person name="Porcel B."/>
            <person name="Marcet-Houben M."/>
            <person name="Hullo M-F."/>
            <person name="Sacerdot C."/>
            <person name="Tekaia F."/>
            <person name="Leh-Louis V."/>
            <person name="Despons L."/>
            <person name="Khanna V."/>
            <person name="Aury J-M."/>
            <person name="Barbe V."/>
            <person name="Couloux A."/>
            <person name="Labadie K."/>
            <person name="Pelletier E."/>
            <person name="Souciet J-L."/>
            <person name="Boekhout T."/>
            <person name="Gabaldon T."/>
            <person name="Wincker P."/>
            <person name="Dujon B."/>
        </authorList>
    </citation>
    <scope>NUCLEOTIDE SEQUENCE</scope>
    <source>
        <strain evidence="12">CBS 1993</strain>
    </source>
</reference>
<evidence type="ECO:0000256" key="6">
    <source>
        <dbReference type="ARBA" id="ARBA00023136"/>
    </source>
</evidence>
<dbReference type="RefSeq" id="XP_022457858.1">
    <property type="nucleotide sequence ID" value="XM_022604037.1"/>
</dbReference>
<evidence type="ECO:0000256" key="1">
    <source>
        <dbReference type="ARBA" id="ARBA00004614"/>
    </source>
</evidence>
<gene>
    <name evidence="12" type="ORF">KUCA_T00001817001</name>
</gene>
<keyword evidence="4 10" id="KW-0732">Signal</keyword>
<sequence length="354" mass="39403">MIYRTNLVLILLVISMVITVAYFSDSAKGTLQVLDLSEGATSIIQKLQNANLDEKTDADKDKDKEDEAPGLDPCTLKHPLNGAFYDLTPLGSLGSEGMTQAWNAKGFDYGFNFTLGICSSPLKKAVVAAGLGDDFPDAQNISRIGGYYTDTSGVKYSIGEFNTTPRFRGRKLVMEYTDGSFCKSLPGGEKIRRSTLLSFTCDREIMAKAQISFVGALHDCDYFFDVRTIHACATAAKKDDLAIIWIFLLIFLAALGVYCSGGMIYKRIVLNRRGWKQLPSYGIMHKVKSVFTGQVSYIFLQESPWQCGSETNRGRQNRRNIRFDRNRFDTNNFDYLGSQNDLIDVLDIDSDGTS</sequence>
<keyword evidence="13" id="KW-1185">Reference proteome</keyword>
<keyword evidence="5 9" id="KW-1133">Transmembrane helix</keyword>
<feature type="domain" description="MRH" evidence="11">
    <location>
        <begin position="72"/>
        <end position="234"/>
    </location>
</feature>
<feature type="transmembrane region" description="Helical" evidence="9">
    <location>
        <begin position="242"/>
        <end position="265"/>
    </location>
</feature>
<keyword evidence="8" id="KW-0325">Glycoprotein</keyword>
<proteinExistence type="predicted"/>
<dbReference type="EMBL" id="HG793126">
    <property type="protein sequence ID" value="CDK25847.1"/>
    <property type="molecule type" value="Genomic_DNA"/>
</dbReference>
<dbReference type="GO" id="GO:0000139">
    <property type="term" value="C:Golgi membrane"/>
    <property type="evidence" value="ECO:0007669"/>
    <property type="project" value="UniProtKB-SubCell"/>
</dbReference>
<evidence type="ECO:0000256" key="2">
    <source>
        <dbReference type="ARBA" id="ARBA00022448"/>
    </source>
</evidence>
<dbReference type="InterPro" id="IPR044865">
    <property type="entry name" value="MRH_dom"/>
</dbReference>
<comment type="subcellular location">
    <subcellularLocation>
        <location evidence="1">Golgi apparatus membrane</location>
        <topology evidence="1">Single-pass type I membrane protein</topology>
    </subcellularLocation>
</comment>
<dbReference type="OrthoDB" id="4504960at2759"/>
<dbReference type="PROSITE" id="PS51914">
    <property type="entry name" value="MRH"/>
    <property type="match status" value="1"/>
</dbReference>
<accession>W6MLU6</accession>
<dbReference type="Pfam" id="PF02157">
    <property type="entry name" value="Man-6-P_recep"/>
    <property type="match status" value="1"/>
</dbReference>
<evidence type="ECO:0000259" key="11">
    <source>
        <dbReference type="PROSITE" id="PS51914"/>
    </source>
</evidence>
<protein>
    <recommendedName>
        <fullName evidence="11">MRH domain-containing protein</fullName>
    </recommendedName>
</protein>
<dbReference type="Proteomes" id="UP000019384">
    <property type="component" value="Unassembled WGS sequence"/>
</dbReference>
<dbReference type="STRING" id="1382522.W6MLU6"/>
<dbReference type="GO" id="GO:0007034">
    <property type="term" value="P:vacuolar transport"/>
    <property type="evidence" value="ECO:0007669"/>
    <property type="project" value="TreeGrafter"/>
</dbReference>
<evidence type="ECO:0000256" key="4">
    <source>
        <dbReference type="ARBA" id="ARBA00022729"/>
    </source>
</evidence>
<dbReference type="PANTHER" id="PTHR15071:SF0">
    <property type="entry name" value="MANNOSE 6-PHOSPHATE RECEPTOR-LIKE PROTEIN 1"/>
    <property type="match status" value="1"/>
</dbReference>